<name>A0A0P9EUN2_9BACL</name>
<proteinExistence type="predicted"/>
<gene>
    <name evidence="1" type="ORF">AN477_16225</name>
</gene>
<comment type="caution">
    <text evidence="1">The sequence shown here is derived from an EMBL/GenBank/DDBJ whole genome shotgun (WGS) entry which is preliminary data.</text>
</comment>
<protein>
    <submittedName>
        <fullName evidence="1">Uncharacterized protein</fullName>
    </submittedName>
</protein>
<accession>A0A0P9EUN2</accession>
<dbReference type="STRING" id="471514.AN477_16225"/>
<evidence type="ECO:0000313" key="1">
    <source>
        <dbReference type="EMBL" id="KPV42678.1"/>
    </source>
</evidence>
<reference evidence="1 2" key="1">
    <citation type="submission" date="2015-09" db="EMBL/GenBank/DDBJ databases">
        <title>Draft genome sequence of Alicyclobacillus ferrooxydans DSM 22381.</title>
        <authorList>
            <person name="Hemp J."/>
        </authorList>
    </citation>
    <scope>NUCLEOTIDE SEQUENCE [LARGE SCALE GENOMIC DNA]</scope>
    <source>
        <strain evidence="1 2">TC-34</strain>
    </source>
</reference>
<dbReference type="Proteomes" id="UP000050482">
    <property type="component" value="Unassembled WGS sequence"/>
</dbReference>
<dbReference type="PATRIC" id="fig|471514.4.peg.3513"/>
<dbReference type="RefSeq" id="WP_054970223.1">
    <property type="nucleotide sequence ID" value="NZ_LJCO01000071.1"/>
</dbReference>
<keyword evidence="2" id="KW-1185">Reference proteome</keyword>
<dbReference type="EMBL" id="LJCO01000071">
    <property type="protein sequence ID" value="KPV42678.1"/>
    <property type="molecule type" value="Genomic_DNA"/>
</dbReference>
<evidence type="ECO:0000313" key="2">
    <source>
        <dbReference type="Proteomes" id="UP000050482"/>
    </source>
</evidence>
<organism evidence="1 2">
    <name type="scientific">Alicyclobacillus ferrooxydans</name>
    <dbReference type="NCBI Taxonomy" id="471514"/>
    <lineage>
        <taxon>Bacteria</taxon>
        <taxon>Bacillati</taxon>
        <taxon>Bacillota</taxon>
        <taxon>Bacilli</taxon>
        <taxon>Bacillales</taxon>
        <taxon>Alicyclobacillaceae</taxon>
        <taxon>Alicyclobacillus</taxon>
    </lineage>
</organism>
<sequence>MIETLSMWYHAPVIVTAGDWSIREWNEARQGYAVSCAGNLRGWFAGPDEIEAAFPFPRGEEMTQKLTAVETKKQQLMLGI</sequence>
<dbReference type="AlphaFoldDB" id="A0A0P9EUN2"/>